<evidence type="ECO:0000256" key="8">
    <source>
        <dbReference type="HAMAP-Rule" id="MF_00139"/>
    </source>
</evidence>
<comment type="domain">
    <text evidence="8">The IMP cyclohydrolase activity resides in the N-terminal region.</text>
</comment>
<dbReference type="InterPro" id="IPR002695">
    <property type="entry name" value="PurH-like"/>
</dbReference>
<name>A0A948W2S8_UNCEI</name>
<dbReference type="Gene3D" id="3.40.140.20">
    <property type="match status" value="2"/>
</dbReference>
<dbReference type="InterPro" id="IPR036914">
    <property type="entry name" value="MGS-like_dom_sf"/>
</dbReference>
<comment type="catalytic activity">
    <reaction evidence="8">
        <text>(6R)-10-formyltetrahydrofolate + 5-amino-1-(5-phospho-beta-D-ribosyl)imidazole-4-carboxamide = 5-formamido-1-(5-phospho-D-ribosyl)imidazole-4-carboxamide + (6S)-5,6,7,8-tetrahydrofolate</text>
        <dbReference type="Rhea" id="RHEA:22192"/>
        <dbReference type="ChEBI" id="CHEBI:57453"/>
        <dbReference type="ChEBI" id="CHEBI:58467"/>
        <dbReference type="ChEBI" id="CHEBI:58475"/>
        <dbReference type="ChEBI" id="CHEBI:195366"/>
        <dbReference type="EC" id="2.1.2.3"/>
    </reaction>
</comment>
<dbReference type="GO" id="GO:0003937">
    <property type="term" value="F:IMP cyclohydrolase activity"/>
    <property type="evidence" value="ECO:0007669"/>
    <property type="project" value="UniProtKB-UniRule"/>
</dbReference>
<protein>
    <recommendedName>
        <fullName evidence="8">Bifunctional purine biosynthesis protein PurH</fullName>
    </recommendedName>
    <domain>
        <recommendedName>
            <fullName evidence="8">Phosphoribosylaminoimidazolecarboxamide formyltransferase</fullName>
            <ecNumber evidence="8">2.1.2.3</ecNumber>
        </recommendedName>
        <alternativeName>
            <fullName evidence="8">AICAR transformylase</fullName>
        </alternativeName>
    </domain>
    <domain>
        <recommendedName>
            <fullName evidence="8">IMP cyclohydrolase</fullName>
            <ecNumber evidence="8">3.5.4.10</ecNumber>
        </recommendedName>
        <alternativeName>
            <fullName evidence="8">ATIC</fullName>
        </alternativeName>
        <alternativeName>
            <fullName evidence="8">IMP synthase</fullName>
        </alternativeName>
        <alternativeName>
            <fullName evidence="8">Inosinicase</fullName>
        </alternativeName>
    </domain>
</protein>
<dbReference type="PROSITE" id="PS51855">
    <property type="entry name" value="MGS"/>
    <property type="match status" value="1"/>
</dbReference>
<evidence type="ECO:0000256" key="7">
    <source>
        <dbReference type="ARBA" id="ARBA00023268"/>
    </source>
</evidence>
<evidence type="ECO:0000256" key="6">
    <source>
        <dbReference type="ARBA" id="ARBA00022801"/>
    </source>
</evidence>
<dbReference type="EC" id="2.1.2.3" evidence="8"/>
<keyword evidence="7 8" id="KW-0511">Multifunctional enzyme</keyword>
<evidence type="ECO:0000256" key="3">
    <source>
        <dbReference type="ARBA" id="ARBA00007667"/>
    </source>
</evidence>
<dbReference type="PANTHER" id="PTHR11692:SF0">
    <property type="entry name" value="BIFUNCTIONAL PURINE BIOSYNTHESIS PROTEIN ATIC"/>
    <property type="match status" value="1"/>
</dbReference>
<dbReference type="CDD" id="cd01421">
    <property type="entry name" value="IMPCH"/>
    <property type="match status" value="1"/>
</dbReference>
<dbReference type="SMART" id="SM00851">
    <property type="entry name" value="MGS"/>
    <property type="match status" value="1"/>
</dbReference>
<reference evidence="10" key="1">
    <citation type="submission" date="2021-05" db="EMBL/GenBank/DDBJ databases">
        <title>Energy efficiency and biological interactions define the core microbiome of deep oligotrophic groundwater.</title>
        <authorList>
            <person name="Mehrshad M."/>
            <person name="Lopez-Fernandez M."/>
            <person name="Bell E."/>
            <person name="Bernier-Latmani R."/>
            <person name="Bertilsson S."/>
            <person name="Dopson M."/>
        </authorList>
    </citation>
    <scope>NUCLEOTIDE SEQUENCE</scope>
    <source>
        <strain evidence="10">Modern_marine.mb.64</strain>
    </source>
</reference>
<dbReference type="SUPFAM" id="SSF53927">
    <property type="entry name" value="Cytidine deaminase-like"/>
    <property type="match status" value="1"/>
</dbReference>
<dbReference type="InterPro" id="IPR016193">
    <property type="entry name" value="Cytidine_deaminase-like"/>
</dbReference>
<dbReference type="FunFam" id="3.40.50.1380:FF:000001">
    <property type="entry name" value="Bifunctional purine biosynthesis protein PurH"/>
    <property type="match status" value="1"/>
</dbReference>
<dbReference type="Gene3D" id="3.40.50.1380">
    <property type="entry name" value="Methylglyoxal synthase-like domain"/>
    <property type="match status" value="1"/>
</dbReference>
<dbReference type="Pfam" id="PF02142">
    <property type="entry name" value="MGS"/>
    <property type="match status" value="1"/>
</dbReference>
<dbReference type="AlphaFoldDB" id="A0A948W2S8"/>
<evidence type="ECO:0000256" key="1">
    <source>
        <dbReference type="ARBA" id="ARBA00004844"/>
    </source>
</evidence>
<dbReference type="SUPFAM" id="SSF52335">
    <property type="entry name" value="Methylglyoxal synthase-like"/>
    <property type="match status" value="1"/>
</dbReference>
<sequence>MESMKQGTQKTPGLVTVRRALLSAYNKQGLVPFARRLEALGIEIMASGGTARELTDAGIKVRSLDSLTGFSQLFGGRVKTLTPQVHGGILQRRGHAGDRGEAEEYGILPIDLVAVDLYPYDSVATDRSKDTADRVELIDIGGPTMLRASAKNHVSVVSICDRSDYDRVAGCLESGGGVPLELSRELACKTFAKTAAYDALIASTLGGIEPGTGIERFVWAGEKTRGVRYGENPGQDGGLYTAPGSLWEGLQVHQGKELSFNNLLDLVRGALIMREFASETKAVTTVIKHGIPAGTAKNETLEEALKRAWDGDALSAFGGVIFFNRQATAGCATFLKDLFFEIVVAPSWSGAALAIMSKKKRRIVLTWDLLKGSWDIPLKDTRWALDGFLIQDPLPPGPPFSSWKNVTDALSVDPRIQSDLEFAWTVCRHIRSNAIVLVKDGMTVGVGAGQTSRIDALEIAIHKAGRAGHDLQGSVLASDAFFPFSDVPERAAEVGVVAMAQPGGSVKDEESIALCREKGLQMFFTSQRIFTH</sequence>
<evidence type="ECO:0000259" key="9">
    <source>
        <dbReference type="PROSITE" id="PS51855"/>
    </source>
</evidence>
<keyword evidence="4 8" id="KW-0808">Transferase</keyword>
<gene>
    <name evidence="8 10" type="primary">purH</name>
    <name evidence="10" type="ORF">KJ970_05205</name>
</gene>
<dbReference type="InterPro" id="IPR024051">
    <property type="entry name" value="AICAR_Tfase_dup_dom_sf"/>
</dbReference>
<dbReference type="Proteomes" id="UP000777784">
    <property type="component" value="Unassembled WGS sequence"/>
</dbReference>
<dbReference type="GO" id="GO:0004643">
    <property type="term" value="F:phosphoribosylaminoimidazolecarboxamide formyltransferase activity"/>
    <property type="evidence" value="ECO:0007669"/>
    <property type="project" value="UniProtKB-UniRule"/>
</dbReference>
<evidence type="ECO:0000256" key="4">
    <source>
        <dbReference type="ARBA" id="ARBA00022679"/>
    </source>
</evidence>
<evidence type="ECO:0000313" key="10">
    <source>
        <dbReference type="EMBL" id="MBU2690307.1"/>
    </source>
</evidence>
<evidence type="ECO:0000313" key="11">
    <source>
        <dbReference type="Proteomes" id="UP000777784"/>
    </source>
</evidence>
<dbReference type="EC" id="3.5.4.10" evidence="8"/>
<keyword evidence="5 8" id="KW-0658">Purine biosynthesis</keyword>
<dbReference type="PIRSF" id="PIRSF000414">
    <property type="entry name" value="AICARFT_IMPCHas"/>
    <property type="match status" value="1"/>
</dbReference>
<dbReference type="InterPro" id="IPR011607">
    <property type="entry name" value="MGS-like_dom"/>
</dbReference>
<proteinExistence type="inferred from homology"/>
<comment type="pathway">
    <text evidence="2 8">Purine metabolism; IMP biosynthesis via de novo pathway; 5-formamido-1-(5-phospho-D-ribosyl)imidazole-4-carboxamide from 5-amino-1-(5-phospho-D-ribosyl)imidazole-4-carboxamide (10-formyl THF route): step 1/1.</text>
</comment>
<dbReference type="SMART" id="SM00798">
    <property type="entry name" value="AICARFT_IMPCHas"/>
    <property type="match status" value="1"/>
</dbReference>
<accession>A0A948W2S8</accession>
<comment type="pathway">
    <text evidence="1 8">Purine metabolism; IMP biosynthesis via de novo pathway; IMP from 5-formamido-1-(5-phospho-D-ribosyl)imidazole-4-carboxamide: step 1/1.</text>
</comment>
<evidence type="ECO:0000256" key="2">
    <source>
        <dbReference type="ARBA" id="ARBA00004954"/>
    </source>
</evidence>
<organism evidence="10 11">
    <name type="scientific">Eiseniibacteriota bacterium</name>
    <dbReference type="NCBI Taxonomy" id="2212470"/>
    <lineage>
        <taxon>Bacteria</taxon>
        <taxon>Candidatus Eiseniibacteriota</taxon>
    </lineage>
</organism>
<dbReference type="EMBL" id="JAHJDP010000028">
    <property type="protein sequence ID" value="MBU2690307.1"/>
    <property type="molecule type" value="Genomic_DNA"/>
</dbReference>
<dbReference type="NCBIfam" id="NF002049">
    <property type="entry name" value="PRK00881.1"/>
    <property type="match status" value="1"/>
</dbReference>
<comment type="catalytic activity">
    <reaction evidence="8">
        <text>IMP + H2O = 5-formamido-1-(5-phospho-D-ribosyl)imidazole-4-carboxamide</text>
        <dbReference type="Rhea" id="RHEA:18445"/>
        <dbReference type="ChEBI" id="CHEBI:15377"/>
        <dbReference type="ChEBI" id="CHEBI:58053"/>
        <dbReference type="ChEBI" id="CHEBI:58467"/>
        <dbReference type="EC" id="3.5.4.10"/>
    </reaction>
</comment>
<dbReference type="Pfam" id="PF01808">
    <property type="entry name" value="AICARFT_IMPCHas"/>
    <property type="match status" value="1"/>
</dbReference>
<dbReference type="GO" id="GO:0005829">
    <property type="term" value="C:cytosol"/>
    <property type="evidence" value="ECO:0007669"/>
    <property type="project" value="TreeGrafter"/>
</dbReference>
<comment type="caution">
    <text evidence="10">The sequence shown here is derived from an EMBL/GenBank/DDBJ whole genome shotgun (WGS) entry which is preliminary data.</text>
</comment>
<dbReference type="PANTHER" id="PTHR11692">
    <property type="entry name" value="BIFUNCTIONAL PURINE BIOSYNTHESIS PROTEIN PURH"/>
    <property type="match status" value="1"/>
</dbReference>
<dbReference type="GO" id="GO:0006189">
    <property type="term" value="P:'de novo' IMP biosynthetic process"/>
    <property type="evidence" value="ECO:0007669"/>
    <property type="project" value="UniProtKB-UniRule"/>
</dbReference>
<dbReference type="HAMAP" id="MF_00139">
    <property type="entry name" value="PurH"/>
    <property type="match status" value="1"/>
</dbReference>
<evidence type="ECO:0000256" key="5">
    <source>
        <dbReference type="ARBA" id="ARBA00022755"/>
    </source>
</evidence>
<keyword evidence="6 8" id="KW-0378">Hydrolase</keyword>
<comment type="similarity">
    <text evidence="3 8">Belongs to the PurH family.</text>
</comment>
<feature type="domain" description="MGS-like" evidence="9">
    <location>
        <begin position="4"/>
        <end position="160"/>
    </location>
</feature>